<evidence type="ECO:0000256" key="3">
    <source>
        <dbReference type="ARBA" id="ARBA00023163"/>
    </source>
</evidence>
<dbReference type="PROSITE" id="PS50043">
    <property type="entry name" value="HTH_LUXR_2"/>
    <property type="match status" value="1"/>
</dbReference>
<dbReference type="SMART" id="SM00421">
    <property type="entry name" value="HTH_LUXR"/>
    <property type="match status" value="1"/>
</dbReference>
<name>A0A154MVV3_9PSEU</name>
<dbReference type="Gene3D" id="1.10.10.10">
    <property type="entry name" value="Winged helix-like DNA-binding domain superfamily/Winged helix DNA-binding domain"/>
    <property type="match status" value="1"/>
</dbReference>
<evidence type="ECO:0000313" key="8">
    <source>
        <dbReference type="Proteomes" id="UP000186883"/>
    </source>
</evidence>
<dbReference type="PANTHER" id="PTHR44688">
    <property type="entry name" value="DNA-BINDING TRANSCRIPTIONAL ACTIVATOR DEVR_DOSR"/>
    <property type="match status" value="1"/>
</dbReference>
<dbReference type="InterPro" id="IPR000792">
    <property type="entry name" value="Tscrpt_reg_LuxR_C"/>
</dbReference>
<gene>
    <name evidence="6" type="ORF">ATP06_0232040</name>
    <name evidence="5" type="ORF">AVL48_18470</name>
</gene>
<evidence type="ECO:0000259" key="4">
    <source>
        <dbReference type="PROSITE" id="PS50043"/>
    </source>
</evidence>
<dbReference type="Pfam" id="PF00196">
    <property type="entry name" value="GerE"/>
    <property type="match status" value="1"/>
</dbReference>
<keyword evidence="8" id="KW-1185">Reference proteome</keyword>
<keyword evidence="2" id="KW-0238">DNA-binding</keyword>
<feature type="domain" description="HTH luxR-type" evidence="4">
    <location>
        <begin position="117"/>
        <end position="182"/>
    </location>
</feature>
<dbReference type="InterPro" id="IPR011006">
    <property type="entry name" value="CheY-like_superfamily"/>
</dbReference>
<dbReference type="CDD" id="cd06170">
    <property type="entry name" value="LuxR_C_like"/>
    <property type="match status" value="1"/>
</dbReference>
<dbReference type="EMBL" id="LQCI01000002">
    <property type="protein sequence ID" value="KZB88395.1"/>
    <property type="molecule type" value="Genomic_DNA"/>
</dbReference>
<dbReference type="InterPro" id="IPR016032">
    <property type="entry name" value="Sig_transdc_resp-reg_C-effctor"/>
</dbReference>
<evidence type="ECO:0000313" key="5">
    <source>
        <dbReference type="EMBL" id="KZB88395.1"/>
    </source>
</evidence>
<protein>
    <submittedName>
        <fullName evidence="5">Helix-turn-helix transcriptional regulator</fullName>
    </submittedName>
</protein>
<dbReference type="AlphaFoldDB" id="A0A154MVV3"/>
<keyword evidence="3" id="KW-0804">Transcription</keyword>
<organism evidence="5 7">
    <name type="scientific">Amycolatopsis regifaucium</name>
    <dbReference type="NCBI Taxonomy" id="546365"/>
    <lineage>
        <taxon>Bacteria</taxon>
        <taxon>Bacillati</taxon>
        <taxon>Actinomycetota</taxon>
        <taxon>Actinomycetes</taxon>
        <taxon>Pseudonocardiales</taxon>
        <taxon>Pseudonocardiaceae</taxon>
        <taxon>Amycolatopsis</taxon>
    </lineage>
</organism>
<dbReference type="SUPFAM" id="SSF52172">
    <property type="entry name" value="CheY-like"/>
    <property type="match status" value="1"/>
</dbReference>
<dbReference type="InterPro" id="IPR036388">
    <property type="entry name" value="WH-like_DNA-bd_sf"/>
</dbReference>
<dbReference type="EMBL" id="LOBU02000022">
    <property type="protein sequence ID" value="OKA04559.1"/>
    <property type="molecule type" value="Genomic_DNA"/>
</dbReference>
<reference evidence="5 7" key="1">
    <citation type="submission" date="2015-12" db="EMBL/GenBank/DDBJ databases">
        <title>Amycolatopsis regifaucium genome sequencing and assembly.</title>
        <authorList>
            <person name="Mayilraj S."/>
        </authorList>
    </citation>
    <scope>NUCLEOTIDE SEQUENCE [LARGE SCALE GENOMIC DNA]</scope>
    <source>
        <strain evidence="5 7">GY080</strain>
    </source>
</reference>
<sequence length="185" mass="19835">MPVLDGFRALLVGPHPGRRRNLAGRLKVMGAETVTEVNAPHSLPGSESYDLVLLHTRQAPREVADLVSGLRRQGRKRVIVIASGEDPAPATAAFAANAVGYLVDRFEPAPPAGRAILDESVRGLSERELEILSLVADGKSNREIGIELALSVNTVKGHLARISRKLHTGDRSRMVMLALRSGAIS</sequence>
<dbReference type="Proteomes" id="UP000076321">
    <property type="component" value="Unassembled WGS sequence"/>
</dbReference>
<dbReference type="GO" id="GO:0003677">
    <property type="term" value="F:DNA binding"/>
    <property type="evidence" value="ECO:0007669"/>
    <property type="project" value="UniProtKB-KW"/>
</dbReference>
<keyword evidence="1" id="KW-0805">Transcription regulation</keyword>
<evidence type="ECO:0000313" key="6">
    <source>
        <dbReference type="EMBL" id="OKA04559.1"/>
    </source>
</evidence>
<comment type="caution">
    <text evidence="5">The sequence shown here is derived from an EMBL/GenBank/DDBJ whole genome shotgun (WGS) entry which is preliminary data.</text>
</comment>
<accession>A0A154MVV3</accession>
<dbReference type="Proteomes" id="UP000186883">
    <property type="component" value="Unassembled WGS sequence"/>
</dbReference>
<dbReference type="PANTHER" id="PTHR44688:SF16">
    <property type="entry name" value="DNA-BINDING TRANSCRIPTIONAL ACTIVATOR DEVR_DOSR"/>
    <property type="match status" value="1"/>
</dbReference>
<evidence type="ECO:0000256" key="2">
    <source>
        <dbReference type="ARBA" id="ARBA00023125"/>
    </source>
</evidence>
<dbReference type="SUPFAM" id="SSF46894">
    <property type="entry name" value="C-terminal effector domain of the bipartite response regulators"/>
    <property type="match status" value="1"/>
</dbReference>
<dbReference type="PRINTS" id="PR00038">
    <property type="entry name" value="HTHLUXR"/>
</dbReference>
<dbReference type="GO" id="GO:0006355">
    <property type="term" value="P:regulation of DNA-templated transcription"/>
    <property type="evidence" value="ECO:0007669"/>
    <property type="project" value="InterPro"/>
</dbReference>
<proteinExistence type="predicted"/>
<evidence type="ECO:0000313" key="7">
    <source>
        <dbReference type="Proteomes" id="UP000076321"/>
    </source>
</evidence>
<reference evidence="6 8" key="2">
    <citation type="submission" date="2016-11" db="EMBL/GenBank/DDBJ databases">
        <title>Genome sequencing of Amycolatopsis regifaucium.</title>
        <authorList>
            <person name="Mayilraj S."/>
            <person name="Kaur N."/>
        </authorList>
    </citation>
    <scope>NUCLEOTIDE SEQUENCE [LARGE SCALE GENOMIC DNA]</scope>
    <source>
        <strain evidence="6 8">GY080</strain>
    </source>
</reference>
<evidence type="ECO:0000256" key="1">
    <source>
        <dbReference type="ARBA" id="ARBA00023015"/>
    </source>
</evidence>
<dbReference type="PROSITE" id="PS00622">
    <property type="entry name" value="HTH_LUXR_1"/>
    <property type="match status" value="1"/>
</dbReference>